<dbReference type="Pfam" id="PF16653">
    <property type="entry name" value="Sacchrp_dh_C"/>
    <property type="match status" value="1"/>
</dbReference>
<dbReference type="SUPFAM" id="SSF51735">
    <property type="entry name" value="NAD(P)-binding Rossmann-fold domains"/>
    <property type="match status" value="1"/>
</dbReference>
<dbReference type="GO" id="GO:0005737">
    <property type="term" value="C:cytoplasm"/>
    <property type="evidence" value="ECO:0007669"/>
    <property type="project" value="TreeGrafter"/>
</dbReference>
<accession>A0A7V0XF25</accession>
<dbReference type="InterPro" id="IPR005097">
    <property type="entry name" value="Sacchrp_dh_NADP-bd"/>
</dbReference>
<dbReference type="GO" id="GO:0004753">
    <property type="term" value="F:saccharopine dehydrogenase activity"/>
    <property type="evidence" value="ECO:0007669"/>
    <property type="project" value="TreeGrafter"/>
</dbReference>
<dbReference type="InterPro" id="IPR036291">
    <property type="entry name" value="NAD(P)-bd_dom_sf"/>
</dbReference>
<protein>
    <submittedName>
        <fullName evidence="5">Saccharopine dehydrogenase</fullName>
    </submittedName>
</protein>
<keyword evidence="2" id="KW-0560">Oxidoreductase</keyword>
<gene>
    <name evidence="5" type="ORF">ENN51_03115</name>
</gene>
<feature type="domain" description="Saccharopine dehydrogenase NADP binding" evidence="3">
    <location>
        <begin position="4"/>
        <end position="118"/>
    </location>
</feature>
<dbReference type="Gene3D" id="3.40.50.720">
    <property type="entry name" value="NAD(P)-binding Rossmann-like Domain"/>
    <property type="match status" value="1"/>
</dbReference>
<dbReference type="GO" id="GO:0019878">
    <property type="term" value="P:lysine biosynthetic process via aminoadipic acid"/>
    <property type="evidence" value="ECO:0007669"/>
    <property type="project" value="TreeGrafter"/>
</dbReference>
<dbReference type="Gene3D" id="1.10.1870.10">
    <property type="entry name" value="Domain 3, Saccharopine reductase"/>
    <property type="match status" value="1"/>
</dbReference>
<dbReference type="FunFam" id="3.30.360.10:FF:000008">
    <property type="entry name" value="Alpha-aminoadipic semialdehyde synthase, mitochondrial"/>
    <property type="match status" value="1"/>
</dbReference>
<evidence type="ECO:0000256" key="2">
    <source>
        <dbReference type="ARBA" id="ARBA00023002"/>
    </source>
</evidence>
<dbReference type="InterPro" id="IPR032095">
    <property type="entry name" value="Sacchrp_dh-like_C"/>
</dbReference>
<comment type="caution">
    <text evidence="5">The sequence shown here is derived from an EMBL/GenBank/DDBJ whole genome shotgun (WGS) entry which is preliminary data.</text>
</comment>
<evidence type="ECO:0000313" key="5">
    <source>
        <dbReference type="EMBL" id="HDQ99261.1"/>
    </source>
</evidence>
<dbReference type="InterPro" id="IPR051168">
    <property type="entry name" value="AASS"/>
</dbReference>
<dbReference type="PANTHER" id="PTHR11133:SF22">
    <property type="entry name" value="ALPHA-AMINOADIPIC SEMIALDEHYDE SYNTHASE, MITOCHONDRIAL"/>
    <property type="match status" value="1"/>
</dbReference>
<proteinExistence type="predicted"/>
<sequence length="437" mass="48001">MKSVLVLGAGLVSGPLVRYLLGEAGCRVTVADIEPARARRLVEGYPNGAWLEMSADNERELGEAVVEHDLVVSLLPYAHHVRVAGHCLRQSRPLVTTSYVSEEMRALDAAARDAGVLLLNEVGLDPGIDHMSAMALIHRVQEAGGRVTHFRSYCGGLPGPEANNNPLGYKFSWSPKGVVMAGRNDARYLDDGKEVFVPGRELFGHRWRLEVPGQDAFEAYPNRDSLPYVERYGLAGIRTMLRGTLRYPGWCETLKAIADLDLLDDRERDDLADLTCADWVRECVSNDGDLRRAVSERLGVSPDAPVVVNLAWLGFFNDEPVGIERGSNLDILAKLMLDRMAYRPGERDMVVLHHEFEVEHPGEVSVPVTSTLVVLGEPDGESAMARTVGLPAAIAARLILDGRLRLTGVQIPVSPEIYRPVLEELARFGIACIERDG</sequence>
<reference evidence="5" key="1">
    <citation type="journal article" date="2020" name="mSystems">
        <title>Genome- and Community-Level Interaction Insights into Carbon Utilization and Element Cycling Functions of Hydrothermarchaeota in Hydrothermal Sediment.</title>
        <authorList>
            <person name="Zhou Z."/>
            <person name="Liu Y."/>
            <person name="Xu W."/>
            <person name="Pan J."/>
            <person name="Luo Z.H."/>
            <person name="Li M."/>
        </authorList>
    </citation>
    <scope>NUCLEOTIDE SEQUENCE [LARGE SCALE GENOMIC DNA]</scope>
    <source>
        <strain evidence="5">SpSt-1182</strain>
    </source>
</reference>
<dbReference type="Gene3D" id="3.30.360.10">
    <property type="entry name" value="Dihydrodipicolinate Reductase, domain 2"/>
    <property type="match status" value="1"/>
</dbReference>
<evidence type="ECO:0000256" key="1">
    <source>
        <dbReference type="ARBA" id="ARBA00022857"/>
    </source>
</evidence>
<keyword evidence="1" id="KW-0521">NADP</keyword>
<feature type="domain" description="Saccharopine dehydrogenase-like C-terminal" evidence="4">
    <location>
        <begin position="123"/>
        <end position="430"/>
    </location>
</feature>
<dbReference type="Pfam" id="PF03435">
    <property type="entry name" value="Sacchrp_dh_NADP"/>
    <property type="match status" value="1"/>
</dbReference>
<dbReference type="Proteomes" id="UP000885672">
    <property type="component" value="Unassembled WGS sequence"/>
</dbReference>
<organism evidence="5">
    <name type="scientific">candidate division WOR-3 bacterium</name>
    <dbReference type="NCBI Taxonomy" id="2052148"/>
    <lineage>
        <taxon>Bacteria</taxon>
        <taxon>Bacteria division WOR-3</taxon>
    </lineage>
</organism>
<dbReference type="PANTHER" id="PTHR11133">
    <property type="entry name" value="SACCHAROPINE DEHYDROGENASE"/>
    <property type="match status" value="1"/>
</dbReference>
<name>A0A7V0XF25_UNCW3</name>
<dbReference type="EMBL" id="DSBX01000123">
    <property type="protein sequence ID" value="HDQ99261.1"/>
    <property type="molecule type" value="Genomic_DNA"/>
</dbReference>
<evidence type="ECO:0000259" key="4">
    <source>
        <dbReference type="Pfam" id="PF16653"/>
    </source>
</evidence>
<dbReference type="AlphaFoldDB" id="A0A7V0XF25"/>
<evidence type="ECO:0000259" key="3">
    <source>
        <dbReference type="Pfam" id="PF03435"/>
    </source>
</evidence>
<dbReference type="SUPFAM" id="SSF55347">
    <property type="entry name" value="Glyceraldehyde-3-phosphate dehydrogenase-like, C-terminal domain"/>
    <property type="match status" value="1"/>
</dbReference>